<evidence type="ECO:0000256" key="3">
    <source>
        <dbReference type="ARBA" id="ARBA00023774"/>
    </source>
</evidence>
<dbReference type="PANTHER" id="PTHR45942">
    <property type="entry name" value="PROTEIN PHOSPATASE 3 REGULATORY SUBUNIT B ALPHA ISOFORM TYPE 1"/>
    <property type="match status" value="1"/>
</dbReference>
<dbReference type="Gene3D" id="1.10.238.10">
    <property type="entry name" value="EF-hand"/>
    <property type="match status" value="1"/>
</dbReference>
<gene>
    <name evidence="10" type="ORF">M407DRAFT_20075</name>
</gene>
<dbReference type="Proteomes" id="UP000054248">
    <property type="component" value="Unassembled WGS sequence"/>
</dbReference>
<comment type="similarity">
    <text evidence="3">Belongs to the calcineurin regulatory subunit family.</text>
</comment>
<evidence type="ECO:0000256" key="5">
    <source>
        <dbReference type="ARBA" id="ARBA00023832"/>
    </source>
</evidence>
<keyword evidence="1" id="KW-0479">Metal-binding</keyword>
<comment type="subunit">
    <text evidence="4">Composed of a catalytic subunit (A) and a regulatory subunit (B).</text>
</comment>
<evidence type="ECO:0000256" key="6">
    <source>
        <dbReference type="ARBA" id="ARBA00031295"/>
    </source>
</evidence>
<accession>A0A0C3MB48</accession>
<reference evidence="10 11" key="1">
    <citation type="submission" date="2014-04" db="EMBL/GenBank/DDBJ databases">
        <authorList>
            <consortium name="DOE Joint Genome Institute"/>
            <person name="Kuo A."/>
            <person name="Girlanda M."/>
            <person name="Perotto S."/>
            <person name="Kohler A."/>
            <person name="Nagy L.G."/>
            <person name="Floudas D."/>
            <person name="Copeland A."/>
            <person name="Barry K.W."/>
            <person name="Cichocki N."/>
            <person name="Veneault-Fourrey C."/>
            <person name="LaButti K."/>
            <person name="Lindquist E.A."/>
            <person name="Lipzen A."/>
            <person name="Lundell T."/>
            <person name="Morin E."/>
            <person name="Murat C."/>
            <person name="Sun H."/>
            <person name="Tunlid A."/>
            <person name="Henrissat B."/>
            <person name="Grigoriev I.V."/>
            <person name="Hibbett D.S."/>
            <person name="Martin F."/>
            <person name="Nordberg H.P."/>
            <person name="Cantor M.N."/>
            <person name="Hua S.X."/>
        </authorList>
    </citation>
    <scope>NUCLEOTIDE SEQUENCE [LARGE SCALE GENOMIC DNA]</scope>
    <source>
        <strain evidence="10 11">MUT 4182</strain>
    </source>
</reference>
<evidence type="ECO:0000256" key="7">
    <source>
        <dbReference type="ARBA" id="ARBA00032848"/>
    </source>
</evidence>
<feature type="domain" description="EF-hand" evidence="9">
    <location>
        <begin position="230"/>
        <end position="259"/>
    </location>
</feature>
<keyword evidence="2" id="KW-0677">Repeat</keyword>
<keyword evidence="11" id="KW-1185">Reference proteome</keyword>
<evidence type="ECO:0000256" key="4">
    <source>
        <dbReference type="ARBA" id="ARBA00023792"/>
    </source>
</evidence>
<dbReference type="OrthoDB" id="191686at2759"/>
<evidence type="ECO:0000256" key="1">
    <source>
        <dbReference type="ARBA" id="ARBA00022723"/>
    </source>
</evidence>
<evidence type="ECO:0000313" key="10">
    <source>
        <dbReference type="EMBL" id="KIO30952.1"/>
    </source>
</evidence>
<dbReference type="GO" id="GO:0005509">
    <property type="term" value="F:calcium ion binding"/>
    <property type="evidence" value="ECO:0007669"/>
    <property type="project" value="InterPro"/>
</dbReference>
<dbReference type="InterPro" id="IPR002048">
    <property type="entry name" value="EF_hand_dom"/>
</dbReference>
<dbReference type="AlphaFoldDB" id="A0A0C3MB48"/>
<dbReference type="PROSITE" id="PS50222">
    <property type="entry name" value="EF_HAND_2"/>
    <property type="match status" value="1"/>
</dbReference>
<name>A0A0C3MB48_9AGAM</name>
<evidence type="ECO:0000256" key="8">
    <source>
        <dbReference type="SAM" id="MobiDB-lite"/>
    </source>
</evidence>
<dbReference type="InterPro" id="IPR011992">
    <property type="entry name" value="EF-hand-dom_pair"/>
</dbReference>
<dbReference type="SUPFAM" id="SSF47473">
    <property type="entry name" value="EF-hand"/>
    <property type="match status" value="1"/>
</dbReference>
<feature type="region of interest" description="Disordered" evidence="8">
    <location>
        <begin position="1"/>
        <end position="63"/>
    </location>
</feature>
<dbReference type="STRING" id="1051891.A0A0C3MB48"/>
<organism evidence="10 11">
    <name type="scientific">Tulasnella calospora MUT 4182</name>
    <dbReference type="NCBI Taxonomy" id="1051891"/>
    <lineage>
        <taxon>Eukaryota</taxon>
        <taxon>Fungi</taxon>
        <taxon>Dikarya</taxon>
        <taxon>Basidiomycota</taxon>
        <taxon>Agaricomycotina</taxon>
        <taxon>Agaricomycetes</taxon>
        <taxon>Cantharellales</taxon>
        <taxon>Tulasnellaceae</taxon>
        <taxon>Tulasnella</taxon>
    </lineage>
</organism>
<proteinExistence type="inferred from homology"/>
<sequence>MASIANLSTHGGMRRASAEPLTSSTLASSTDNETESDTRDSSDTNTTADVSHGAASPTLVTTDSAEPLPTIAIMKPSTFYNQWELLPTLPPSASQFMDEMENTTNCTSPDLSLQRTLAAYLRCPGRNSLRLVNQHELDRLRKRFMKLDRVMAQARWIVEKFLQIPQIANNPLASRMIAIFDDDGGRFPGARWPERCSAVEADARRSYDISQASFPSYRAFFEECATLPPKVAFKVYDIDRDGYILNGELFFVLKMIVGNNVKDTQLQQTMDKTIIEANKDGDGKLSFRRVYADGRKDPNGAIRSLLIVQSF</sequence>
<dbReference type="CDD" id="cd00051">
    <property type="entry name" value="EFh"/>
    <property type="match status" value="1"/>
</dbReference>
<protein>
    <recommendedName>
        <fullName evidence="5">Calcineurin subunit B</fullName>
    </recommendedName>
    <alternativeName>
        <fullName evidence="6">Calcineurin regulatory subunit</fullName>
    </alternativeName>
    <alternativeName>
        <fullName evidence="7">Protein phosphatase 2B regulatory subunit</fullName>
    </alternativeName>
</protein>
<evidence type="ECO:0000313" key="11">
    <source>
        <dbReference type="Proteomes" id="UP000054248"/>
    </source>
</evidence>
<evidence type="ECO:0000256" key="2">
    <source>
        <dbReference type="ARBA" id="ARBA00022737"/>
    </source>
</evidence>
<evidence type="ECO:0000259" key="9">
    <source>
        <dbReference type="PROSITE" id="PS50222"/>
    </source>
</evidence>
<dbReference type="EMBL" id="KN822967">
    <property type="protein sequence ID" value="KIO30952.1"/>
    <property type="molecule type" value="Genomic_DNA"/>
</dbReference>
<dbReference type="HOGENOM" id="CLU_894855_0_0_1"/>
<reference evidence="11" key="2">
    <citation type="submission" date="2015-01" db="EMBL/GenBank/DDBJ databases">
        <title>Evolutionary Origins and Diversification of the Mycorrhizal Mutualists.</title>
        <authorList>
            <consortium name="DOE Joint Genome Institute"/>
            <consortium name="Mycorrhizal Genomics Consortium"/>
            <person name="Kohler A."/>
            <person name="Kuo A."/>
            <person name="Nagy L.G."/>
            <person name="Floudas D."/>
            <person name="Copeland A."/>
            <person name="Barry K.W."/>
            <person name="Cichocki N."/>
            <person name="Veneault-Fourrey C."/>
            <person name="LaButti K."/>
            <person name="Lindquist E.A."/>
            <person name="Lipzen A."/>
            <person name="Lundell T."/>
            <person name="Morin E."/>
            <person name="Murat C."/>
            <person name="Riley R."/>
            <person name="Ohm R."/>
            <person name="Sun H."/>
            <person name="Tunlid A."/>
            <person name="Henrissat B."/>
            <person name="Grigoriev I.V."/>
            <person name="Hibbett D.S."/>
            <person name="Martin F."/>
        </authorList>
    </citation>
    <scope>NUCLEOTIDE SEQUENCE [LARGE SCALE GENOMIC DNA]</scope>
    <source>
        <strain evidence="11">MUT 4182</strain>
    </source>
</reference>